<dbReference type="EMBL" id="KN834224">
    <property type="protein sequence ID" value="KIK11409.1"/>
    <property type="molecule type" value="Genomic_DNA"/>
</dbReference>
<feature type="compositionally biased region" description="Basic and acidic residues" evidence="2">
    <location>
        <begin position="29"/>
        <end position="42"/>
    </location>
</feature>
<proteinExistence type="predicted"/>
<sequence length="169" mass="19294">MDSSTGTSMPKRQYEDVQTIPGDLGLFGDDDHRNLSLNDHSDAPTSVPPSQSLSESEFQISETNGSQGGFFSAESVSQPDVHRSLAEKHSCKERDYSHTLRRALYEKDEIVNQLRSRLRQLRTTHQQETDKLQKQLQVIQQSAQLELEEQKLKVATLEKIMHERETVSR</sequence>
<name>A0A0C9YBV9_9AGAM</name>
<organism evidence="3 4">
    <name type="scientific">Pisolithus microcarpus 441</name>
    <dbReference type="NCBI Taxonomy" id="765257"/>
    <lineage>
        <taxon>Eukaryota</taxon>
        <taxon>Fungi</taxon>
        <taxon>Dikarya</taxon>
        <taxon>Basidiomycota</taxon>
        <taxon>Agaricomycotina</taxon>
        <taxon>Agaricomycetes</taxon>
        <taxon>Agaricomycetidae</taxon>
        <taxon>Boletales</taxon>
        <taxon>Sclerodermatineae</taxon>
        <taxon>Pisolithaceae</taxon>
        <taxon>Pisolithus</taxon>
    </lineage>
</organism>
<dbReference type="OrthoDB" id="10379970at2759"/>
<keyword evidence="4" id="KW-1185">Reference proteome</keyword>
<dbReference type="HOGENOM" id="CLU_1579160_0_0_1"/>
<evidence type="ECO:0000256" key="2">
    <source>
        <dbReference type="SAM" id="MobiDB-lite"/>
    </source>
</evidence>
<feature type="compositionally biased region" description="Polar residues" evidence="2">
    <location>
        <begin position="48"/>
        <end position="65"/>
    </location>
</feature>
<evidence type="ECO:0000256" key="1">
    <source>
        <dbReference type="SAM" id="Coils"/>
    </source>
</evidence>
<protein>
    <submittedName>
        <fullName evidence="3">Unplaced genomic scaffold scaffold_540, whole genome shotgun sequence</fullName>
    </submittedName>
</protein>
<gene>
    <name evidence="3" type="ORF">PISMIDRAFT_19551</name>
</gene>
<feature type="compositionally biased region" description="Basic and acidic residues" evidence="2">
    <location>
        <begin position="80"/>
        <end position="93"/>
    </location>
</feature>
<dbReference type="Proteomes" id="UP000054018">
    <property type="component" value="Unassembled WGS sequence"/>
</dbReference>
<feature type="region of interest" description="Disordered" evidence="2">
    <location>
        <begin position="1"/>
        <end position="93"/>
    </location>
</feature>
<reference evidence="3 4" key="1">
    <citation type="submission" date="2014-04" db="EMBL/GenBank/DDBJ databases">
        <authorList>
            <consortium name="DOE Joint Genome Institute"/>
            <person name="Kuo A."/>
            <person name="Kohler A."/>
            <person name="Costa M.D."/>
            <person name="Nagy L.G."/>
            <person name="Floudas D."/>
            <person name="Copeland A."/>
            <person name="Barry K.W."/>
            <person name="Cichocki N."/>
            <person name="Veneault-Fourrey C."/>
            <person name="LaButti K."/>
            <person name="Lindquist E.A."/>
            <person name="Lipzen A."/>
            <person name="Lundell T."/>
            <person name="Morin E."/>
            <person name="Murat C."/>
            <person name="Sun H."/>
            <person name="Tunlid A."/>
            <person name="Henrissat B."/>
            <person name="Grigoriev I.V."/>
            <person name="Hibbett D.S."/>
            <person name="Martin F."/>
            <person name="Nordberg H.P."/>
            <person name="Cantor M.N."/>
            <person name="Hua S.X."/>
        </authorList>
    </citation>
    <scope>NUCLEOTIDE SEQUENCE [LARGE SCALE GENOMIC DNA]</scope>
    <source>
        <strain evidence="3 4">441</strain>
    </source>
</reference>
<accession>A0A0C9YBV9</accession>
<dbReference type="AlphaFoldDB" id="A0A0C9YBV9"/>
<feature type="compositionally biased region" description="Polar residues" evidence="2">
    <location>
        <begin position="1"/>
        <end position="10"/>
    </location>
</feature>
<evidence type="ECO:0000313" key="3">
    <source>
        <dbReference type="EMBL" id="KIK11409.1"/>
    </source>
</evidence>
<feature type="coiled-coil region" evidence="1">
    <location>
        <begin position="111"/>
        <end position="160"/>
    </location>
</feature>
<reference evidence="4" key="2">
    <citation type="submission" date="2015-01" db="EMBL/GenBank/DDBJ databases">
        <title>Evolutionary Origins and Diversification of the Mycorrhizal Mutualists.</title>
        <authorList>
            <consortium name="DOE Joint Genome Institute"/>
            <consortium name="Mycorrhizal Genomics Consortium"/>
            <person name="Kohler A."/>
            <person name="Kuo A."/>
            <person name="Nagy L.G."/>
            <person name="Floudas D."/>
            <person name="Copeland A."/>
            <person name="Barry K.W."/>
            <person name="Cichocki N."/>
            <person name="Veneault-Fourrey C."/>
            <person name="LaButti K."/>
            <person name="Lindquist E.A."/>
            <person name="Lipzen A."/>
            <person name="Lundell T."/>
            <person name="Morin E."/>
            <person name="Murat C."/>
            <person name="Riley R."/>
            <person name="Ohm R."/>
            <person name="Sun H."/>
            <person name="Tunlid A."/>
            <person name="Henrissat B."/>
            <person name="Grigoriev I.V."/>
            <person name="Hibbett D.S."/>
            <person name="Martin F."/>
        </authorList>
    </citation>
    <scope>NUCLEOTIDE SEQUENCE [LARGE SCALE GENOMIC DNA]</scope>
    <source>
        <strain evidence="4">441</strain>
    </source>
</reference>
<evidence type="ECO:0000313" key="4">
    <source>
        <dbReference type="Proteomes" id="UP000054018"/>
    </source>
</evidence>
<keyword evidence="1" id="KW-0175">Coiled coil</keyword>